<proteinExistence type="predicted"/>
<keyword evidence="2" id="KW-1185">Reference proteome</keyword>
<accession>A0A1H0A0S3</accession>
<dbReference type="AlphaFoldDB" id="A0A1H0A0S3"/>
<dbReference type="Proteomes" id="UP000199182">
    <property type="component" value="Unassembled WGS sequence"/>
</dbReference>
<sequence>MCSDIKPFVELVKIDLEVNVELVSTINFYSAYQVVDDHFLGLETVSVVHPRPCNNFIVLFVQFSKNILKLGTFNFRFSNPRWTHIF</sequence>
<evidence type="ECO:0000313" key="1">
    <source>
        <dbReference type="EMBL" id="SDN27372.1"/>
    </source>
</evidence>
<evidence type="ECO:0000313" key="2">
    <source>
        <dbReference type="Proteomes" id="UP000199182"/>
    </source>
</evidence>
<protein>
    <submittedName>
        <fullName evidence="1">Uncharacterized protein</fullName>
    </submittedName>
</protein>
<reference evidence="1 2" key="1">
    <citation type="submission" date="2016-10" db="EMBL/GenBank/DDBJ databases">
        <authorList>
            <person name="de Groot N.N."/>
        </authorList>
    </citation>
    <scope>NUCLEOTIDE SEQUENCE [LARGE SCALE GENOMIC DNA]</scope>
    <source>
        <strain evidence="1 2">CGMCC 1.5012</strain>
    </source>
</reference>
<name>A0A1H0A0S3_9FIRM</name>
<dbReference type="STRING" id="258515.SAMN05192585_1153"/>
<organism evidence="1 2">
    <name type="scientific">Acetanaerobacterium elongatum</name>
    <dbReference type="NCBI Taxonomy" id="258515"/>
    <lineage>
        <taxon>Bacteria</taxon>
        <taxon>Bacillati</taxon>
        <taxon>Bacillota</taxon>
        <taxon>Clostridia</taxon>
        <taxon>Eubacteriales</taxon>
        <taxon>Oscillospiraceae</taxon>
        <taxon>Acetanaerobacterium</taxon>
    </lineage>
</organism>
<dbReference type="EMBL" id="FNID01000015">
    <property type="protein sequence ID" value="SDN27372.1"/>
    <property type="molecule type" value="Genomic_DNA"/>
</dbReference>
<gene>
    <name evidence="1" type="ORF">SAMN05192585_1153</name>
</gene>